<keyword evidence="2" id="KW-1185">Reference proteome</keyword>
<evidence type="ECO:0000313" key="1">
    <source>
        <dbReference type="EMBL" id="SFQ63063.1"/>
    </source>
</evidence>
<accession>A0A1I6A392</accession>
<dbReference type="Pfam" id="PF07315">
    <property type="entry name" value="DUF1462"/>
    <property type="match status" value="1"/>
</dbReference>
<evidence type="ECO:0000313" key="2">
    <source>
        <dbReference type="Proteomes" id="UP000182762"/>
    </source>
</evidence>
<protein>
    <submittedName>
        <fullName evidence="1">Disulfide oxidoreductase YuzD</fullName>
    </submittedName>
</protein>
<dbReference type="SUPFAM" id="SSF52833">
    <property type="entry name" value="Thioredoxin-like"/>
    <property type="match status" value="1"/>
</dbReference>
<sequence>MSQKAVVNICVYGAEVICASCVNAPTSKDTFEWLKAALSRKYGQHCFDFIYVDINEQQSDREQTDMCKRILEEEFFYPLVTINGEIAGEGHIQLSHLHQKLQQLV</sequence>
<proteinExistence type="predicted"/>
<dbReference type="EMBL" id="FOXX01000005">
    <property type="protein sequence ID" value="SFQ63063.1"/>
    <property type="molecule type" value="Genomic_DNA"/>
</dbReference>
<name>A0A1I6A392_9BACI</name>
<dbReference type="RefSeq" id="WP_061804598.1">
    <property type="nucleotide sequence ID" value="NZ_FOXX01000005.1"/>
</dbReference>
<dbReference type="InterPro" id="IPR036249">
    <property type="entry name" value="Thioredoxin-like_sf"/>
</dbReference>
<dbReference type="Proteomes" id="UP000182762">
    <property type="component" value="Unassembled WGS sequence"/>
</dbReference>
<dbReference type="InterPro" id="IPR038218">
    <property type="entry name" value="YuzD-like_sp"/>
</dbReference>
<gene>
    <name evidence="1" type="ORF">SAMN02745910_02474</name>
</gene>
<dbReference type="Gene3D" id="3.40.30.30">
    <property type="entry name" value="Hypothetical protein sa0798"/>
    <property type="match status" value="1"/>
</dbReference>
<dbReference type="GeneID" id="93711124"/>
<comment type="caution">
    <text evidence="1">The sequence shown here is derived from an EMBL/GenBank/DDBJ whole genome shotgun (WGS) entry which is preliminary data.</text>
</comment>
<reference evidence="1 2" key="1">
    <citation type="submission" date="2016-10" db="EMBL/GenBank/DDBJ databases">
        <authorList>
            <person name="Varghese N."/>
            <person name="Submissions S."/>
        </authorList>
    </citation>
    <scope>NUCLEOTIDE SEQUENCE [LARGE SCALE GENOMIC DNA]</scope>
    <source>
        <strain evidence="1 2">DSM 13796</strain>
    </source>
</reference>
<organism evidence="1 2">
    <name type="scientific">Priestia endophytica DSM 13796</name>
    <dbReference type="NCBI Taxonomy" id="1121089"/>
    <lineage>
        <taxon>Bacteria</taxon>
        <taxon>Bacillati</taxon>
        <taxon>Bacillota</taxon>
        <taxon>Bacilli</taxon>
        <taxon>Bacillales</taxon>
        <taxon>Bacillaceae</taxon>
        <taxon>Priestia</taxon>
    </lineage>
</organism>
<dbReference type="InterPro" id="IPR009190">
    <property type="entry name" value="DUF1462"/>
</dbReference>